<comment type="caution">
    <text evidence="1">The sequence shown here is derived from an EMBL/GenBank/DDBJ whole genome shotgun (WGS) entry which is preliminary data.</text>
</comment>
<dbReference type="EMBL" id="CAJNNV010014652">
    <property type="protein sequence ID" value="CAE8602791.1"/>
    <property type="molecule type" value="Genomic_DNA"/>
</dbReference>
<evidence type="ECO:0000313" key="2">
    <source>
        <dbReference type="EMBL" id="CAE8665355.1"/>
    </source>
</evidence>
<name>A0A813EQ26_POLGL</name>
<dbReference type="AlphaFoldDB" id="A0A813EQ26"/>
<reference evidence="1" key="1">
    <citation type="submission" date="2021-02" db="EMBL/GenBank/DDBJ databases">
        <authorList>
            <person name="Dougan E. K."/>
            <person name="Rhodes N."/>
            <person name="Thang M."/>
            <person name="Chan C."/>
        </authorList>
    </citation>
    <scope>NUCLEOTIDE SEQUENCE</scope>
</reference>
<organism evidence="1 3">
    <name type="scientific">Polarella glacialis</name>
    <name type="common">Dinoflagellate</name>
    <dbReference type="NCBI Taxonomy" id="89957"/>
    <lineage>
        <taxon>Eukaryota</taxon>
        <taxon>Sar</taxon>
        <taxon>Alveolata</taxon>
        <taxon>Dinophyceae</taxon>
        <taxon>Suessiales</taxon>
        <taxon>Suessiaceae</taxon>
        <taxon>Polarella</taxon>
    </lineage>
</organism>
<dbReference type="EMBL" id="CAJNNW010019877">
    <property type="protein sequence ID" value="CAE8665355.1"/>
    <property type="molecule type" value="Genomic_DNA"/>
</dbReference>
<keyword evidence="3" id="KW-1185">Reference proteome</keyword>
<accession>A0A813EQ26</accession>
<dbReference type="Proteomes" id="UP000654075">
    <property type="component" value="Unassembled WGS sequence"/>
</dbReference>
<dbReference type="Proteomes" id="UP000626109">
    <property type="component" value="Unassembled WGS sequence"/>
</dbReference>
<gene>
    <name evidence="1" type="ORF">PGLA1383_LOCUS21026</name>
    <name evidence="2" type="ORF">PGLA2088_LOCUS15888</name>
</gene>
<sequence>MMLATAAHEAAERACCSIQVAMPETQRLPTSFQSDAGNEPSESESFECTHEEGDVSYYGAPPAVLKIRTSMVQLPEDPIDEAFTRFSGEVTRSAMPTDRLCSLASRESAEVGWYMGNSRSAVNLLPLGCEEVPSRRKRSALPTVTRFKLAGRAGTMS</sequence>
<proteinExistence type="predicted"/>
<evidence type="ECO:0000313" key="1">
    <source>
        <dbReference type="EMBL" id="CAE8602791.1"/>
    </source>
</evidence>
<evidence type="ECO:0000313" key="3">
    <source>
        <dbReference type="Proteomes" id="UP000654075"/>
    </source>
</evidence>
<protein>
    <submittedName>
        <fullName evidence="1">Uncharacterized protein</fullName>
    </submittedName>
</protein>